<sequence length="1107" mass="122276">MAVGMEQVVQWLTNTTSPDEAVVRSATIALASTEAFPGFGNCLLTIAAGGHELGQRLAAATYLKNFIRNHWSDKGTISSNDCLELRTRLVEVLLRVDYSVLKLLIEAFRLITVEDFAGEHCSWPELVPALQIAVQNSDLAGSSQLKILNVLMAVQTIAKPFQYFVDPTVAREPVPEQLELISKGLIVPLHEMFHQLVEQAVGSKYNCAAQHDDLLLILNKIFHLAVRSHMPISLLAHLSKWFQGFLALLELVILEETMGREEQVFRLKTWKRVLQIFCTFITRHRKHIDKFLPSMSSAALRIVGHSAICKTLHPMQERIISLAFDVISNVLETGPGWRLLAPHFLTLLENAIFPALTLKEKDMVEWEDDEEEYLRKNLPSDLDDASGWRVDLFTPRRSALNLLGLVATSKGPPTVSGGKKNAAIKRKKGSKAGLGKDDQGTAGELLVIPFLSRYALPPDGDPTTMEPLMNYYGVLLAYGGLQEFLKGKSDKYVELLLTSRVLPLYSMLSPSPYVLANANWLLGELAGFLPMELNQAVYESLLKALAAPDIGSISWRPVRTSAAGALCALLQEEYKPKQWLPLLQAAVAGARVPKDEEAAISLQLLANAADVGEQDIAPHIPAIVEAMKEEISKHIPSPPEPWPQVVELGFSAVASLAQAWDNAEPDESEDGGKSLRDWRATCTTVAKMFSELLQQCWLSPAQNGAPSEVLPPPSCLNHTSIILCTILKYTSNPDDVPRMKIEQLLQVWADLVADWNAWEEEEDGAVFDAIVEALNLHERCPLEHFAAAEIPMPPFPPVPSRSILEALSLFLCSAIESAYSAAVWRACRLSHSLLHATVLSSKGESLAQHLVIRFTEAAYMRLQKLTSVTVPLAKPLILVIATCYTGLPVVVEMAMSSRKQSDDGTWDAFLTWGEALAAIAENGADPGLTLESELKLAVMALLKVLKRLLDSQLVASTSCWKLANHCFRSIIDATIQMKEVEEADEEEADDTLEDADDEEDAAGSNIDDDEDDDDDEREETEEEFLERYAQTARELEEEVAEGAEGGQEEDGHELELGVFVSTDLEAAVLSCIQRHGLQLISQQPLPQDLVNRFTEKFPQSKCFFPAQ</sequence>
<accession>A0ACC2ELR6</accession>
<dbReference type="EMBL" id="CM055093">
    <property type="protein sequence ID" value="KAJ7567524.1"/>
    <property type="molecule type" value="Genomic_DNA"/>
</dbReference>
<evidence type="ECO:0000313" key="2">
    <source>
        <dbReference type="Proteomes" id="UP001162992"/>
    </source>
</evidence>
<reference evidence="2" key="1">
    <citation type="journal article" date="2024" name="Proc. Natl. Acad. Sci. U.S.A.">
        <title>Extraordinary preservation of gene collinearity over three hundred million years revealed in homosporous lycophytes.</title>
        <authorList>
            <person name="Li C."/>
            <person name="Wickell D."/>
            <person name="Kuo L.Y."/>
            <person name="Chen X."/>
            <person name="Nie B."/>
            <person name="Liao X."/>
            <person name="Peng D."/>
            <person name="Ji J."/>
            <person name="Jenkins J."/>
            <person name="Williams M."/>
            <person name="Shu S."/>
            <person name="Plott C."/>
            <person name="Barry K."/>
            <person name="Rajasekar S."/>
            <person name="Grimwood J."/>
            <person name="Han X."/>
            <person name="Sun S."/>
            <person name="Hou Z."/>
            <person name="He W."/>
            <person name="Dai G."/>
            <person name="Sun C."/>
            <person name="Schmutz J."/>
            <person name="Leebens-Mack J.H."/>
            <person name="Li F.W."/>
            <person name="Wang L."/>
        </authorList>
    </citation>
    <scope>NUCLEOTIDE SEQUENCE [LARGE SCALE GENOMIC DNA]</scope>
    <source>
        <strain evidence="2">cv. PW_Plant_1</strain>
    </source>
</reference>
<proteinExistence type="predicted"/>
<dbReference type="Proteomes" id="UP001162992">
    <property type="component" value="Chromosome 2"/>
</dbReference>
<keyword evidence="2" id="KW-1185">Reference proteome</keyword>
<organism evidence="1 2">
    <name type="scientific">Diphasiastrum complanatum</name>
    <name type="common">Issler's clubmoss</name>
    <name type="synonym">Lycopodium complanatum</name>
    <dbReference type="NCBI Taxonomy" id="34168"/>
    <lineage>
        <taxon>Eukaryota</taxon>
        <taxon>Viridiplantae</taxon>
        <taxon>Streptophyta</taxon>
        <taxon>Embryophyta</taxon>
        <taxon>Tracheophyta</taxon>
        <taxon>Lycopodiopsida</taxon>
        <taxon>Lycopodiales</taxon>
        <taxon>Lycopodiaceae</taxon>
        <taxon>Lycopodioideae</taxon>
        <taxon>Diphasiastrum</taxon>
    </lineage>
</organism>
<protein>
    <submittedName>
        <fullName evidence="1">Uncharacterized protein</fullName>
    </submittedName>
</protein>
<comment type="caution">
    <text evidence="1">The sequence shown here is derived from an EMBL/GenBank/DDBJ whole genome shotgun (WGS) entry which is preliminary data.</text>
</comment>
<evidence type="ECO:0000313" key="1">
    <source>
        <dbReference type="EMBL" id="KAJ7567524.1"/>
    </source>
</evidence>
<name>A0ACC2ELR6_DIPCM</name>
<gene>
    <name evidence="1" type="ORF">O6H91_02G151300</name>
</gene>